<dbReference type="GO" id="GO:0016787">
    <property type="term" value="F:hydrolase activity"/>
    <property type="evidence" value="ECO:0007669"/>
    <property type="project" value="UniProtKB-KW"/>
</dbReference>
<gene>
    <name evidence="2" type="ORF">Pflav_063870</name>
</gene>
<evidence type="ECO:0000313" key="2">
    <source>
        <dbReference type="EMBL" id="BCB79977.1"/>
    </source>
</evidence>
<proteinExistence type="predicted"/>
<evidence type="ECO:0000313" key="3">
    <source>
        <dbReference type="Proteomes" id="UP000502508"/>
    </source>
</evidence>
<dbReference type="RefSeq" id="WP_173040073.1">
    <property type="nucleotide sequence ID" value="NZ_AP022870.1"/>
</dbReference>
<reference evidence="2 3" key="2">
    <citation type="submission" date="2020-03" db="EMBL/GenBank/DDBJ databases">
        <authorList>
            <person name="Ichikawa N."/>
            <person name="Kimura A."/>
            <person name="Kitahashi Y."/>
            <person name="Uohara A."/>
        </authorList>
    </citation>
    <scope>NUCLEOTIDE SEQUENCE [LARGE SCALE GENOMIC DNA]</scope>
    <source>
        <strain evidence="2 3">NBRC 107702</strain>
    </source>
</reference>
<dbReference type="PANTHER" id="PTHR43546">
    <property type="entry name" value="UPF0173 METAL-DEPENDENT HYDROLASE MJ1163-RELATED"/>
    <property type="match status" value="1"/>
</dbReference>
<dbReference type="InterPro" id="IPR036866">
    <property type="entry name" value="RibonucZ/Hydroxyglut_hydro"/>
</dbReference>
<keyword evidence="3" id="KW-1185">Reference proteome</keyword>
<protein>
    <submittedName>
        <fullName evidence="2">MBL fold metallo-hydrolase</fullName>
    </submittedName>
</protein>
<evidence type="ECO:0000259" key="1">
    <source>
        <dbReference type="SMART" id="SM00849"/>
    </source>
</evidence>
<reference evidence="2 3" key="1">
    <citation type="submission" date="2020-03" db="EMBL/GenBank/DDBJ databases">
        <title>Whole genome shotgun sequence of Phytohabitans flavus NBRC 107702.</title>
        <authorList>
            <person name="Komaki H."/>
            <person name="Tamura T."/>
        </authorList>
    </citation>
    <scope>NUCLEOTIDE SEQUENCE [LARGE SCALE GENOMIC DNA]</scope>
    <source>
        <strain evidence="2 3">NBRC 107702</strain>
    </source>
</reference>
<dbReference type="Pfam" id="PF13483">
    <property type="entry name" value="Lactamase_B_3"/>
    <property type="match status" value="1"/>
</dbReference>
<accession>A0A6F8Y1P5</accession>
<name>A0A6F8Y1P5_9ACTN</name>
<dbReference type="InterPro" id="IPR001279">
    <property type="entry name" value="Metallo-B-lactamas"/>
</dbReference>
<feature type="domain" description="Metallo-beta-lactamase" evidence="1">
    <location>
        <begin position="7"/>
        <end position="175"/>
    </location>
</feature>
<dbReference type="SUPFAM" id="SSF56281">
    <property type="entry name" value="Metallo-hydrolase/oxidoreductase"/>
    <property type="match status" value="1"/>
</dbReference>
<dbReference type="InterPro" id="IPR050114">
    <property type="entry name" value="UPF0173_UPF0282_UlaG_hydrolase"/>
</dbReference>
<dbReference type="EMBL" id="AP022870">
    <property type="protein sequence ID" value="BCB79977.1"/>
    <property type="molecule type" value="Genomic_DNA"/>
</dbReference>
<dbReference type="PANTHER" id="PTHR43546:SF3">
    <property type="entry name" value="UPF0173 METAL-DEPENDENT HYDROLASE MJ1163"/>
    <property type="match status" value="1"/>
</dbReference>
<organism evidence="2 3">
    <name type="scientific">Phytohabitans flavus</name>
    <dbReference type="NCBI Taxonomy" id="1076124"/>
    <lineage>
        <taxon>Bacteria</taxon>
        <taxon>Bacillati</taxon>
        <taxon>Actinomycetota</taxon>
        <taxon>Actinomycetes</taxon>
        <taxon>Micromonosporales</taxon>
        <taxon>Micromonosporaceae</taxon>
    </lineage>
</organism>
<keyword evidence="2" id="KW-0378">Hydrolase</keyword>
<sequence>MRLTKYGHSCVRIERDGAVLVIDPGEFSGREPLDGADAVLVTHQHPDHVDVDAVAEACEKNPSLRVYAHPGTASTLDRLGSAVTTVESGDTFEAAGFEVSAWGGMHAVNHPDIPRVPNLGYLVEGEVYHPGDSFDPPSGVEVGTLFVPVSAPWLKLAEAIEFARAVRPRRAYALHDGILNDRGLGLVNTHMSRLSGTDYAWLRPGTTIN</sequence>
<dbReference type="Proteomes" id="UP000502508">
    <property type="component" value="Chromosome"/>
</dbReference>
<dbReference type="AlphaFoldDB" id="A0A6F8Y1P5"/>
<dbReference type="SMART" id="SM00849">
    <property type="entry name" value="Lactamase_B"/>
    <property type="match status" value="1"/>
</dbReference>
<dbReference type="Gene3D" id="3.60.15.10">
    <property type="entry name" value="Ribonuclease Z/Hydroxyacylglutathione hydrolase-like"/>
    <property type="match status" value="1"/>
</dbReference>
<dbReference type="KEGG" id="pfla:Pflav_063870"/>